<gene>
    <name evidence="2" type="ORF">NK6_8666</name>
</gene>
<protein>
    <submittedName>
        <fullName evidence="2">Uncharacterized protein</fullName>
    </submittedName>
</protein>
<evidence type="ECO:0000256" key="1">
    <source>
        <dbReference type="SAM" id="Phobius"/>
    </source>
</evidence>
<sequence>MQEWTIAISAIGLAVVILSSVVGLVWKLSRIELALRSEVSMTVAGIQDGHAREIAEIKSSHAREVSELHAKVYQIEIWARDEFVRKGSFELVVARMERGLADLRGEITGRLDKMTDKIDHLGSKP</sequence>
<dbReference type="Proteomes" id="UP000063308">
    <property type="component" value="Chromosome"/>
</dbReference>
<dbReference type="EMBL" id="AP014685">
    <property type="protein sequence ID" value="BAR61815.1"/>
    <property type="molecule type" value="Genomic_DNA"/>
</dbReference>
<feature type="transmembrane region" description="Helical" evidence="1">
    <location>
        <begin position="6"/>
        <end position="26"/>
    </location>
</feature>
<keyword evidence="1" id="KW-1133">Transmembrane helix</keyword>
<dbReference type="RefSeq" id="WP_060911925.1">
    <property type="nucleotide sequence ID" value="NZ_AP022639.1"/>
</dbReference>
<accession>A0A0E3VX04</accession>
<evidence type="ECO:0000313" key="2">
    <source>
        <dbReference type="EMBL" id="BAR61815.1"/>
    </source>
</evidence>
<keyword evidence="1" id="KW-0472">Membrane</keyword>
<keyword evidence="1" id="KW-0812">Transmembrane</keyword>
<name>A0A0E3VX04_9BRAD</name>
<reference evidence="2 3" key="1">
    <citation type="submission" date="2014-11" db="EMBL/GenBank/DDBJ databases">
        <title>Symbiosis island explosion on the genome of extra-slow-growing strains of soybean bradyrhizobia with massive insertion sequences.</title>
        <authorList>
            <person name="Iida T."/>
            <person name="Minamisawa K."/>
        </authorList>
    </citation>
    <scope>NUCLEOTIDE SEQUENCE [LARGE SCALE GENOMIC DNA]</scope>
    <source>
        <strain evidence="2 3">NK6</strain>
    </source>
</reference>
<proteinExistence type="predicted"/>
<dbReference type="AlphaFoldDB" id="A0A0E3VX04"/>
<organism evidence="2 3">
    <name type="scientific">Bradyrhizobium diazoefficiens</name>
    <dbReference type="NCBI Taxonomy" id="1355477"/>
    <lineage>
        <taxon>Bacteria</taxon>
        <taxon>Pseudomonadati</taxon>
        <taxon>Pseudomonadota</taxon>
        <taxon>Alphaproteobacteria</taxon>
        <taxon>Hyphomicrobiales</taxon>
        <taxon>Nitrobacteraceae</taxon>
        <taxon>Bradyrhizobium</taxon>
    </lineage>
</organism>
<evidence type="ECO:0000313" key="3">
    <source>
        <dbReference type="Proteomes" id="UP000063308"/>
    </source>
</evidence>